<dbReference type="GO" id="GO:0004356">
    <property type="term" value="F:glutamine synthetase activity"/>
    <property type="evidence" value="ECO:0007669"/>
    <property type="project" value="InterPro"/>
</dbReference>
<evidence type="ECO:0000313" key="4">
    <source>
        <dbReference type="EMBL" id="VAV90047.1"/>
    </source>
</evidence>
<protein>
    <submittedName>
        <fullName evidence="4">Glutamine synthetase family protein</fullName>
    </submittedName>
</protein>
<dbReference type="InterPro" id="IPR008146">
    <property type="entry name" value="Gln_synth_cat_dom"/>
</dbReference>
<dbReference type="InterPro" id="IPR014746">
    <property type="entry name" value="Gln_synth/guanido_kin_cat_dom"/>
</dbReference>
<dbReference type="Pfam" id="PF00120">
    <property type="entry name" value="Gln-synt_C"/>
    <property type="match status" value="1"/>
</dbReference>
<feature type="non-terminal residue" evidence="4">
    <location>
        <position position="178"/>
    </location>
</feature>
<evidence type="ECO:0000259" key="3">
    <source>
        <dbReference type="Pfam" id="PF00120"/>
    </source>
</evidence>
<dbReference type="PANTHER" id="PTHR43785">
    <property type="entry name" value="GAMMA-GLUTAMYLPUTRESCINE SYNTHETASE"/>
    <property type="match status" value="1"/>
</dbReference>
<dbReference type="PANTHER" id="PTHR43785:SF3">
    <property type="entry name" value="GS CATALYTIC DOMAIN-CONTAINING PROTEIN"/>
    <property type="match status" value="1"/>
</dbReference>
<dbReference type="SUPFAM" id="SSF54368">
    <property type="entry name" value="Glutamine synthetase, N-terminal domain"/>
    <property type="match status" value="1"/>
</dbReference>
<feature type="domain" description="GS catalytic" evidence="3">
    <location>
        <begin position="121"/>
        <end position="156"/>
    </location>
</feature>
<organism evidence="4">
    <name type="scientific">hydrothermal vent metagenome</name>
    <dbReference type="NCBI Taxonomy" id="652676"/>
    <lineage>
        <taxon>unclassified sequences</taxon>
        <taxon>metagenomes</taxon>
        <taxon>ecological metagenomes</taxon>
    </lineage>
</organism>
<dbReference type="AlphaFoldDB" id="A0A3B0REE3"/>
<evidence type="ECO:0000256" key="1">
    <source>
        <dbReference type="ARBA" id="ARBA00022598"/>
    </source>
</evidence>
<sequence>MARKSMEYVSRFPEVTQAWIGDRRVDEVECIIGDFAGMSRGKAMPSATFNRTKHTYLPTSIFFQTISGDYVDMDIEGQWTESDMVLTPDYSTAVAVPWSDDLAVQVIHDVTDQDGNPNGLAPRNVLKRVLGFYEAEGWNPVVAPEIEFYLTRPNLDPTQPIEPPIGRTGRQVVSRQAY</sequence>
<proteinExistence type="predicted"/>
<dbReference type="GO" id="GO:0006598">
    <property type="term" value="P:polyamine catabolic process"/>
    <property type="evidence" value="ECO:0007669"/>
    <property type="project" value="TreeGrafter"/>
</dbReference>
<name>A0A3B0REE3_9ZZZZ</name>
<gene>
    <name evidence="4" type="ORF">MNBD_ALPHA04-2218</name>
</gene>
<dbReference type="Gene3D" id="3.10.20.70">
    <property type="entry name" value="Glutamine synthetase, N-terminal domain"/>
    <property type="match status" value="1"/>
</dbReference>
<evidence type="ECO:0000256" key="2">
    <source>
        <dbReference type="SAM" id="MobiDB-lite"/>
    </source>
</evidence>
<dbReference type="InterPro" id="IPR036651">
    <property type="entry name" value="Gln_synt_N_sf"/>
</dbReference>
<reference evidence="4" key="1">
    <citation type="submission" date="2018-06" db="EMBL/GenBank/DDBJ databases">
        <authorList>
            <person name="Zhirakovskaya E."/>
        </authorList>
    </citation>
    <scope>NUCLEOTIDE SEQUENCE</scope>
</reference>
<accession>A0A3B0REE3</accession>
<keyword evidence="1" id="KW-0436">Ligase</keyword>
<dbReference type="EMBL" id="UOEF01000092">
    <property type="protein sequence ID" value="VAV90047.1"/>
    <property type="molecule type" value="Genomic_DNA"/>
</dbReference>
<feature type="region of interest" description="Disordered" evidence="2">
    <location>
        <begin position="159"/>
        <end position="178"/>
    </location>
</feature>
<dbReference type="SUPFAM" id="SSF55931">
    <property type="entry name" value="Glutamine synthetase/guanido kinase"/>
    <property type="match status" value="1"/>
</dbReference>
<dbReference type="GO" id="GO:0006542">
    <property type="term" value="P:glutamine biosynthetic process"/>
    <property type="evidence" value="ECO:0007669"/>
    <property type="project" value="InterPro"/>
</dbReference>